<evidence type="ECO:0000313" key="2">
    <source>
        <dbReference type="EMBL" id="KAK4422815.1"/>
    </source>
</evidence>
<dbReference type="AlphaFoldDB" id="A0AAE1Y342"/>
<reference evidence="2" key="1">
    <citation type="submission" date="2020-06" db="EMBL/GenBank/DDBJ databases">
        <authorList>
            <person name="Li T."/>
            <person name="Hu X."/>
            <person name="Zhang T."/>
            <person name="Song X."/>
            <person name="Zhang H."/>
            <person name="Dai N."/>
            <person name="Sheng W."/>
            <person name="Hou X."/>
            <person name="Wei L."/>
        </authorList>
    </citation>
    <scope>NUCLEOTIDE SEQUENCE</scope>
    <source>
        <strain evidence="2">3651</strain>
        <tissue evidence="2">Leaf</tissue>
    </source>
</reference>
<reference evidence="2" key="2">
    <citation type="journal article" date="2024" name="Plant">
        <title>Genomic evolution and insights into agronomic trait innovations of Sesamum species.</title>
        <authorList>
            <person name="Miao H."/>
            <person name="Wang L."/>
            <person name="Qu L."/>
            <person name="Liu H."/>
            <person name="Sun Y."/>
            <person name="Le M."/>
            <person name="Wang Q."/>
            <person name="Wei S."/>
            <person name="Zheng Y."/>
            <person name="Lin W."/>
            <person name="Duan Y."/>
            <person name="Cao H."/>
            <person name="Xiong S."/>
            <person name="Wang X."/>
            <person name="Wei L."/>
            <person name="Li C."/>
            <person name="Ma Q."/>
            <person name="Ju M."/>
            <person name="Zhao R."/>
            <person name="Li G."/>
            <person name="Mu C."/>
            <person name="Tian Q."/>
            <person name="Mei H."/>
            <person name="Zhang T."/>
            <person name="Gao T."/>
            <person name="Zhang H."/>
        </authorList>
    </citation>
    <scope>NUCLEOTIDE SEQUENCE</scope>
    <source>
        <strain evidence="2">3651</strain>
    </source>
</reference>
<feature type="region of interest" description="Disordered" evidence="1">
    <location>
        <begin position="181"/>
        <end position="204"/>
    </location>
</feature>
<feature type="compositionally biased region" description="Basic residues" evidence="1">
    <location>
        <begin position="184"/>
        <end position="193"/>
    </location>
</feature>
<dbReference type="EMBL" id="JACGWO010000007">
    <property type="protein sequence ID" value="KAK4422815.1"/>
    <property type="molecule type" value="Genomic_DNA"/>
</dbReference>
<accession>A0AAE1Y342</accession>
<evidence type="ECO:0000313" key="3">
    <source>
        <dbReference type="Proteomes" id="UP001293254"/>
    </source>
</evidence>
<proteinExistence type="predicted"/>
<organism evidence="2 3">
    <name type="scientific">Sesamum alatum</name>
    <dbReference type="NCBI Taxonomy" id="300844"/>
    <lineage>
        <taxon>Eukaryota</taxon>
        <taxon>Viridiplantae</taxon>
        <taxon>Streptophyta</taxon>
        <taxon>Embryophyta</taxon>
        <taxon>Tracheophyta</taxon>
        <taxon>Spermatophyta</taxon>
        <taxon>Magnoliopsida</taxon>
        <taxon>eudicotyledons</taxon>
        <taxon>Gunneridae</taxon>
        <taxon>Pentapetalae</taxon>
        <taxon>asterids</taxon>
        <taxon>lamiids</taxon>
        <taxon>Lamiales</taxon>
        <taxon>Pedaliaceae</taxon>
        <taxon>Sesamum</taxon>
    </lineage>
</organism>
<comment type="caution">
    <text evidence="2">The sequence shown here is derived from an EMBL/GenBank/DDBJ whole genome shotgun (WGS) entry which is preliminary data.</text>
</comment>
<dbReference type="Proteomes" id="UP001293254">
    <property type="component" value="Unassembled WGS sequence"/>
</dbReference>
<name>A0AAE1Y342_9LAMI</name>
<keyword evidence="3" id="KW-1185">Reference proteome</keyword>
<sequence length="204" mass="22861">MVLSTAGGWHCALPLLTYKTPKRYATRTFPCAFQQHSKQIRQDDYESMDTDSSAKTIPRRRMVSCTRSFPPNCGRYASDLAMEDNVDGHQECSRTDTSVIDSERIKGLKVETECQGGNSSKSEDDNMVDGVSINGPTNKLRDNMSKISATRPIIKNPFPCENKSSSKRLVVLALMAAERCPWRQPRRRQRKKGSLVNSAVGDKK</sequence>
<evidence type="ECO:0000256" key="1">
    <source>
        <dbReference type="SAM" id="MobiDB-lite"/>
    </source>
</evidence>
<gene>
    <name evidence="2" type="ORF">Salat_1864000</name>
</gene>
<protein>
    <submittedName>
        <fullName evidence="2">Uncharacterized protein</fullName>
    </submittedName>
</protein>